<dbReference type="EMBL" id="LJEX02000108">
    <property type="protein sequence ID" value="OCO83034.1"/>
    <property type="molecule type" value="Genomic_DNA"/>
</dbReference>
<name>A0A6H3A096_SERMA</name>
<gene>
    <name evidence="1" type="ORF">AN695_0220295</name>
</gene>
<reference evidence="2" key="1">
    <citation type="submission" date="2016-04" db="EMBL/GenBank/DDBJ databases">
        <authorList>
            <person name="Osei Sekyere J."/>
            <person name="Sivertsen A."/>
            <person name="Pedersen A.T."/>
            <person name="Sundsfjord A."/>
        </authorList>
    </citation>
    <scope>NUCLEOTIDE SEQUENCE [LARGE SCALE GENOMIC DNA]</scope>
    <source>
        <strain evidence="2">945174350</strain>
    </source>
</reference>
<sequence length="108" mass="11690">MLKLPELVRAGFVSSSPWLLGLILLSYLATEVNSRINSAAYAYPRSVVSYGLASAKTDDEVISTVELWKKDAWGAQIGALRVLCDNDRAFVNSLGGESVGARVCRIVK</sequence>
<organism evidence="1 2">
    <name type="scientific">Serratia marcescens</name>
    <dbReference type="NCBI Taxonomy" id="615"/>
    <lineage>
        <taxon>Bacteria</taxon>
        <taxon>Pseudomonadati</taxon>
        <taxon>Pseudomonadota</taxon>
        <taxon>Gammaproteobacteria</taxon>
        <taxon>Enterobacterales</taxon>
        <taxon>Yersiniaceae</taxon>
        <taxon>Serratia</taxon>
    </lineage>
</organism>
<evidence type="ECO:0000313" key="1">
    <source>
        <dbReference type="EMBL" id="OCO83034.1"/>
    </source>
</evidence>
<dbReference type="AlphaFoldDB" id="A0A6H3A096"/>
<protein>
    <submittedName>
        <fullName evidence="1">Uncharacterized protein</fullName>
    </submittedName>
</protein>
<evidence type="ECO:0000313" key="2">
    <source>
        <dbReference type="Proteomes" id="UP000050489"/>
    </source>
</evidence>
<dbReference type="Proteomes" id="UP000050489">
    <property type="component" value="Unassembled WGS sequence"/>
</dbReference>
<proteinExistence type="predicted"/>
<accession>A0A6H3A096</accession>
<comment type="caution">
    <text evidence="1">The sequence shown here is derived from an EMBL/GenBank/DDBJ whole genome shotgun (WGS) entry which is preliminary data.</text>
</comment>